<accession>A0A166F623</accession>
<organism evidence="1 2">
    <name type="scientific">Athelia psychrophila</name>
    <dbReference type="NCBI Taxonomy" id="1759441"/>
    <lineage>
        <taxon>Eukaryota</taxon>
        <taxon>Fungi</taxon>
        <taxon>Dikarya</taxon>
        <taxon>Basidiomycota</taxon>
        <taxon>Agaricomycotina</taxon>
        <taxon>Agaricomycetes</taxon>
        <taxon>Agaricomycetidae</taxon>
        <taxon>Atheliales</taxon>
        <taxon>Atheliaceae</taxon>
        <taxon>Athelia</taxon>
    </lineage>
</organism>
<keyword evidence="2" id="KW-1185">Reference proteome</keyword>
<name>A0A166F623_9AGAM</name>
<dbReference type="EMBL" id="KV417593">
    <property type="protein sequence ID" value="KZP16478.1"/>
    <property type="molecule type" value="Genomic_DNA"/>
</dbReference>
<dbReference type="Proteomes" id="UP000076532">
    <property type="component" value="Unassembled WGS sequence"/>
</dbReference>
<feature type="non-terminal residue" evidence="1">
    <location>
        <position position="336"/>
    </location>
</feature>
<reference evidence="1 2" key="1">
    <citation type="journal article" date="2016" name="Mol. Biol. Evol.">
        <title>Comparative Genomics of Early-Diverging Mushroom-Forming Fungi Provides Insights into the Origins of Lignocellulose Decay Capabilities.</title>
        <authorList>
            <person name="Nagy L.G."/>
            <person name="Riley R."/>
            <person name="Tritt A."/>
            <person name="Adam C."/>
            <person name="Daum C."/>
            <person name="Floudas D."/>
            <person name="Sun H."/>
            <person name="Yadav J.S."/>
            <person name="Pangilinan J."/>
            <person name="Larsson K.H."/>
            <person name="Matsuura K."/>
            <person name="Barry K."/>
            <person name="Labutti K."/>
            <person name="Kuo R."/>
            <person name="Ohm R.A."/>
            <person name="Bhattacharya S.S."/>
            <person name="Shirouzu T."/>
            <person name="Yoshinaga Y."/>
            <person name="Martin F.M."/>
            <person name="Grigoriev I.V."/>
            <person name="Hibbett D.S."/>
        </authorList>
    </citation>
    <scope>NUCLEOTIDE SEQUENCE [LARGE SCALE GENOMIC DNA]</scope>
    <source>
        <strain evidence="1 2">CBS 109695</strain>
    </source>
</reference>
<gene>
    <name evidence="1" type="ORF">FIBSPDRAFT_934640</name>
</gene>
<proteinExistence type="predicted"/>
<sequence length="336" mass="37735">MKLVQGGQRVNARAQQRCVKRILKQLKIALKMALVHLLLFLRMPTGKPSHSLFVTSIGIVFRSIYQKQDQPLLTLYRDRCAVSSRLPHAVLRSANPEWASVGCRHEASLLHGRPTAYTNILKRLIICSYTHRELNRYYFLLLAESRALPAYCYINVPPSDVHIIVELQQHSTVDGPNHLPALRGSPESQIVRIAHTCSRRLQWVLCMAGMGLENIAFITSETRDRGTVSLDHPTTNVERSYRASSVQAQDEETQILTDHLTYPFPIMAIPVEKRSTNMPLVQASQHGMHISVENRGGADNLRTQMASDDELSERIASTQTFNTAGTSHDARIVNVG</sequence>
<evidence type="ECO:0000313" key="1">
    <source>
        <dbReference type="EMBL" id="KZP16478.1"/>
    </source>
</evidence>
<dbReference type="AlphaFoldDB" id="A0A166F623"/>
<evidence type="ECO:0000313" key="2">
    <source>
        <dbReference type="Proteomes" id="UP000076532"/>
    </source>
</evidence>
<protein>
    <submittedName>
        <fullName evidence="1">Uncharacterized protein</fullName>
    </submittedName>
</protein>